<dbReference type="FunFam" id="3.40.640.10:FF:000009">
    <property type="entry name" value="Cystathionine gamma-synthase homolog"/>
    <property type="match status" value="1"/>
</dbReference>
<evidence type="ECO:0000313" key="11">
    <source>
        <dbReference type="Proteomes" id="UP000007488"/>
    </source>
</evidence>
<evidence type="ECO:0000256" key="1">
    <source>
        <dbReference type="ARBA" id="ARBA00001933"/>
    </source>
</evidence>
<dbReference type="KEGG" id="sgy:Sgly_2785"/>
<dbReference type="GO" id="GO:0009086">
    <property type="term" value="P:methionine biosynthetic process"/>
    <property type="evidence" value="ECO:0007669"/>
    <property type="project" value="UniProtKB-KW"/>
</dbReference>
<organism evidence="10 11">
    <name type="scientific">Syntrophobotulus glycolicus (strain DSM 8271 / FlGlyR)</name>
    <dbReference type="NCBI Taxonomy" id="645991"/>
    <lineage>
        <taxon>Bacteria</taxon>
        <taxon>Bacillati</taxon>
        <taxon>Bacillota</taxon>
        <taxon>Clostridia</taxon>
        <taxon>Eubacteriales</taxon>
        <taxon>Desulfitobacteriaceae</taxon>
        <taxon>Syntrophobotulus</taxon>
    </lineage>
</organism>
<dbReference type="GO" id="GO:0047804">
    <property type="term" value="F:cysteine-S-conjugate beta-lyase activity"/>
    <property type="evidence" value="ECO:0007669"/>
    <property type="project" value="UniProtKB-EC"/>
</dbReference>
<dbReference type="EMBL" id="CP002547">
    <property type="protein sequence ID" value="ADY57056.1"/>
    <property type="molecule type" value="Genomic_DNA"/>
</dbReference>
<dbReference type="OrthoDB" id="9780685at2"/>
<dbReference type="Pfam" id="PF01053">
    <property type="entry name" value="Cys_Met_Meta_PP"/>
    <property type="match status" value="1"/>
</dbReference>
<dbReference type="PANTHER" id="PTHR11808">
    <property type="entry name" value="TRANS-SULFURATION ENZYME FAMILY MEMBER"/>
    <property type="match status" value="1"/>
</dbReference>
<gene>
    <name evidence="10" type="ordered locus">Sgly_2785</name>
</gene>
<dbReference type="InterPro" id="IPR015424">
    <property type="entry name" value="PyrdxlP-dep_Trfase"/>
</dbReference>
<dbReference type="HOGENOM" id="CLU_018986_2_0_9"/>
<keyword evidence="6" id="KW-0486">Methionine biosynthesis</keyword>
<keyword evidence="5 8" id="KW-0663">Pyridoxal phosphate</keyword>
<evidence type="ECO:0000256" key="6">
    <source>
        <dbReference type="ARBA" id="ARBA00023167"/>
    </source>
</evidence>
<dbReference type="GO" id="GO:0005737">
    <property type="term" value="C:cytoplasm"/>
    <property type="evidence" value="ECO:0007669"/>
    <property type="project" value="TreeGrafter"/>
</dbReference>
<dbReference type="InterPro" id="IPR015421">
    <property type="entry name" value="PyrdxlP-dep_Trfase_major"/>
</dbReference>
<comment type="cofactor">
    <cofactor evidence="1 9">
        <name>pyridoxal 5'-phosphate</name>
        <dbReference type="ChEBI" id="CHEBI:597326"/>
    </cofactor>
</comment>
<dbReference type="Gene3D" id="3.90.1150.10">
    <property type="entry name" value="Aspartate Aminotransferase, domain 1"/>
    <property type="match status" value="1"/>
</dbReference>
<proteinExistence type="inferred from homology"/>
<evidence type="ECO:0000256" key="2">
    <source>
        <dbReference type="ARBA" id="ARBA00009077"/>
    </source>
</evidence>
<dbReference type="AlphaFoldDB" id="F0SYE4"/>
<evidence type="ECO:0000313" key="10">
    <source>
        <dbReference type="EMBL" id="ADY57056.1"/>
    </source>
</evidence>
<dbReference type="InterPro" id="IPR000277">
    <property type="entry name" value="Cys/Met-Metab_PyrdxlP-dep_enz"/>
</dbReference>
<feature type="modified residue" description="N6-(pyridoxal phosphate)lysine" evidence="8">
    <location>
        <position position="199"/>
    </location>
</feature>
<accession>F0SYE4</accession>
<evidence type="ECO:0000256" key="7">
    <source>
        <dbReference type="ARBA" id="ARBA00023239"/>
    </source>
</evidence>
<dbReference type="RefSeq" id="WP_013625876.1">
    <property type="nucleotide sequence ID" value="NC_015172.1"/>
</dbReference>
<reference evidence="10 11" key="1">
    <citation type="journal article" date="2011" name="Stand. Genomic Sci.">
        <title>Complete genome sequence of Syntrophobotulus glycolicus type strain (FlGlyR).</title>
        <authorList>
            <person name="Han C."/>
            <person name="Mwirichia R."/>
            <person name="Chertkov O."/>
            <person name="Held B."/>
            <person name="Lapidus A."/>
            <person name="Nolan M."/>
            <person name="Lucas S."/>
            <person name="Hammon N."/>
            <person name="Deshpande S."/>
            <person name="Cheng J.F."/>
            <person name="Tapia R."/>
            <person name="Goodwin L."/>
            <person name="Pitluck S."/>
            <person name="Huntemann M."/>
            <person name="Liolios K."/>
            <person name="Ivanova N."/>
            <person name="Pagani I."/>
            <person name="Mavromatis K."/>
            <person name="Ovchinikova G."/>
            <person name="Pati A."/>
            <person name="Chen A."/>
            <person name="Palaniappan K."/>
            <person name="Land M."/>
            <person name="Hauser L."/>
            <person name="Brambilla E.M."/>
            <person name="Rohde M."/>
            <person name="Spring S."/>
            <person name="Sikorski J."/>
            <person name="Goker M."/>
            <person name="Woyke T."/>
            <person name="Bristow J."/>
            <person name="Eisen J.A."/>
            <person name="Markowitz V."/>
            <person name="Hugenholtz P."/>
            <person name="Kyrpides N.C."/>
            <person name="Klenk H.P."/>
            <person name="Detter J.C."/>
        </authorList>
    </citation>
    <scope>NUCLEOTIDE SEQUENCE [LARGE SCALE GENOMIC DNA]</scope>
    <source>
        <strain evidence="11">DSM 8271 / FlGlyR</strain>
    </source>
</reference>
<keyword evidence="11" id="KW-1185">Reference proteome</keyword>
<dbReference type="Proteomes" id="UP000007488">
    <property type="component" value="Chromosome"/>
</dbReference>
<dbReference type="eggNOG" id="COG0626">
    <property type="taxonomic scope" value="Bacteria"/>
</dbReference>
<dbReference type="GO" id="GO:0030170">
    <property type="term" value="F:pyridoxal phosphate binding"/>
    <property type="evidence" value="ECO:0007669"/>
    <property type="project" value="InterPro"/>
</dbReference>
<dbReference type="PIRSF" id="PIRSF001434">
    <property type="entry name" value="CGS"/>
    <property type="match status" value="1"/>
</dbReference>
<dbReference type="Gene3D" id="3.40.640.10">
    <property type="entry name" value="Type I PLP-dependent aspartate aminotransferase-like (Major domain)"/>
    <property type="match status" value="1"/>
</dbReference>
<evidence type="ECO:0000256" key="5">
    <source>
        <dbReference type="ARBA" id="ARBA00022898"/>
    </source>
</evidence>
<evidence type="ECO:0000256" key="9">
    <source>
        <dbReference type="RuleBase" id="RU362118"/>
    </source>
</evidence>
<dbReference type="SUPFAM" id="SSF53383">
    <property type="entry name" value="PLP-dependent transferases"/>
    <property type="match status" value="1"/>
</dbReference>
<evidence type="ECO:0000256" key="3">
    <source>
        <dbReference type="ARBA" id="ARBA00012224"/>
    </source>
</evidence>
<dbReference type="PROSITE" id="PS00868">
    <property type="entry name" value="CYS_MET_METAB_PP"/>
    <property type="match status" value="1"/>
</dbReference>
<keyword evidence="4" id="KW-0028">Amino-acid biosynthesis</keyword>
<dbReference type="EC" id="4.4.1.13" evidence="3"/>
<evidence type="ECO:0000256" key="4">
    <source>
        <dbReference type="ARBA" id="ARBA00022605"/>
    </source>
</evidence>
<dbReference type="GO" id="GO:0019346">
    <property type="term" value="P:transsulfuration"/>
    <property type="evidence" value="ECO:0007669"/>
    <property type="project" value="InterPro"/>
</dbReference>
<dbReference type="PANTHER" id="PTHR11808:SF50">
    <property type="entry name" value="CYSTATHIONINE BETA-LYASE"/>
    <property type="match status" value="1"/>
</dbReference>
<evidence type="ECO:0000256" key="8">
    <source>
        <dbReference type="PIRSR" id="PIRSR001434-2"/>
    </source>
</evidence>
<dbReference type="STRING" id="645991.Sgly_2785"/>
<comment type="similarity">
    <text evidence="2 9">Belongs to the trans-sulfuration enzymes family.</text>
</comment>
<name>F0SYE4_SYNGF</name>
<dbReference type="InterPro" id="IPR054542">
    <property type="entry name" value="Cys_met_metab_PP"/>
</dbReference>
<dbReference type="CDD" id="cd00614">
    <property type="entry name" value="CGS_like"/>
    <property type="match status" value="1"/>
</dbReference>
<sequence length="382" mass="42140">MKNHVLGLNTLLLHAAGDRDPVTGALSAPIYQVSTFHRDHENPSKYDYSRSGNPTRDVLEEYIAKIEGGSRGFAFSSGMAAISSIFFTFSPGDHIIACRDIYGGSYRFFTQVLKQWHLDIEFVDITDNEAVEKAIKSNTKAIFLEIVSNPFLHIADLKGILDLCRKYHLSSIVDNTFLTPYYCRPLELGADIVLHSATKFLNGHSDVVAGLAAANSPELADKIGFMQNALGTILGPQDSWLLLRGLKTLGVRMERQSSSALKIAQWLSQQNWIRKVYHTAFPAHPRREILNDLSSGHGPLITFEVNHPDIADNLRRRLSIPAIAVSLGAVESILTHPATMSHASIPAVVREELGITDNLFRLSVGLEDPADIIHDFDQAASC</sequence>
<reference evidence="11" key="2">
    <citation type="submission" date="2011-02" db="EMBL/GenBank/DDBJ databases">
        <title>The complete genome of Syntrophobotulus glycolicus DSM 8271.</title>
        <authorList>
            <person name="Lucas S."/>
            <person name="Copeland A."/>
            <person name="Lapidus A."/>
            <person name="Bruce D."/>
            <person name="Goodwin L."/>
            <person name="Pitluck S."/>
            <person name="Kyrpides N."/>
            <person name="Mavromatis K."/>
            <person name="Pagani I."/>
            <person name="Ivanova N."/>
            <person name="Mikhailova N."/>
            <person name="Chertkov O."/>
            <person name="Held B."/>
            <person name="Detter J.C."/>
            <person name="Tapia R."/>
            <person name="Han C."/>
            <person name="Land M."/>
            <person name="Hauser L."/>
            <person name="Markowitz V."/>
            <person name="Cheng J.-F."/>
            <person name="Hugenholtz P."/>
            <person name="Woyke T."/>
            <person name="Wu D."/>
            <person name="Spring S."/>
            <person name="Schroeder M."/>
            <person name="Brambilla E."/>
            <person name="Klenk H.-P."/>
            <person name="Eisen J.A."/>
        </authorList>
    </citation>
    <scope>NUCLEOTIDE SEQUENCE [LARGE SCALE GENOMIC DNA]</scope>
    <source>
        <strain evidence="11">DSM 8271 / FlGlyR</strain>
    </source>
</reference>
<protein>
    <recommendedName>
        <fullName evidence="3">cysteine-S-conjugate beta-lyase</fullName>
        <ecNumber evidence="3">4.4.1.13</ecNumber>
    </recommendedName>
</protein>
<keyword evidence="7 10" id="KW-0456">Lyase</keyword>
<dbReference type="InterPro" id="IPR015422">
    <property type="entry name" value="PyrdxlP-dep_Trfase_small"/>
</dbReference>